<keyword evidence="7 9" id="KW-0378">Hydrolase</keyword>
<keyword evidence="6 9" id="KW-0833">Ubl conjugation pathway</keyword>
<dbReference type="InterPro" id="IPR008594">
    <property type="entry name" value="DcpS/DCS2"/>
</dbReference>
<dbReference type="CDD" id="cd09616">
    <property type="entry name" value="Peptidase_C12_UCH_L1_L3"/>
    <property type="match status" value="1"/>
</dbReference>
<dbReference type="FunFam" id="3.40.532.10:FF:000008">
    <property type="entry name" value="Ubiquitin carboxyl-terminal hydrolase"/>
    <property type="match status" value="1"/>
</dbReference>
<evidence type="ECO:0000256" key="2">
    <source>
        <dbReference type="ARBA" id="ARBA00009326"/>
    </source>
</evidence>
<dbReference type="PANTHER" id="PTHR12978">
    <property type="entry name" value="HISTIDINE TRIAD HIT PROTEIN MEMBER"/>
    <property type="match status" value="1"/>
</dbReference>
<keyword evidence="8 9" id="KW-0788">Thiol protease</keyword>
<gene>
    <name evidence="11" type="ORF">TRUGW13939_06313</name>
</gene>
<evidence type="ECO:0000256" key="6">
    <source>
        <dbReference type="ARBA" id="ARBA00022786"/>
    </source>
</evidence>
<feature type="active site" description="Proton donor" evidence="9">
    <location>
        <position position="983"/>
    </location>
</feature>
<evidence type="ECO:0000256" key="5">
    <source>
        <dbReference type="ARBA" id="ARBA00022670"/>
    </source>
</evidence>
<comment type="similarity">
    <text evidence="3">Belongs to the HIT family.</text>
</comment>
<proteinExistence type="inferred from homology"/>
<dbReference type="GO" id="GO:0005634">
    <property type="term" value="C:nucleus"/>
    <property type="evidence" value="ECO:0007669"/>
    <property type="project" value="TreeGrafter"/>
</dbReference>
<dbReference type="Gene3D" id="2.40.128.680">
    <property type="match status" value="1"/>
</dbReference>
<dbReference type="SUPFAM" id="SSF102860">
    <property type="entry name" value="mRNA decapping enzyme DcpS N-terminal domain"/>
    <property type="match status" value="1"/>
</dbReference>
<comment type="similarity">
    <text evidence="2 9">Belongs to the peptidase C12 family.</text>
</comment>
<reference evidence="12" key="1">
    <citation type="submission" date="2020-06" db="EMBL/GenBank/DDBJ databases">
        <title>A chromosome-scale genome assembly of Talaromyces rugulosus W13939.</title>
        <authorList>
            <person name="Wang B."/>
            <person name="Guo L."/>
            <person name="Ye K."/>
            <person name="Wang L."/>
        </authorList>
    </citation>
    <scope>NUCLEOTIDE SEQUENCE [LARGE SCALE GENOMIC DNA]</scope>
    <source>
        <strain evidence="12">W13939</strain>
    </source>
</reference>
<dbReference type="EMBL" id="CP055900">
    <property type="protein sequence ID" value="QKX59181.1"/>
    <property type="molecule type" value="Genomic_DNA"/>
</dbReference>
<dbReference type="KEGG" id="trg:TRUGW13939_06313"/>
<dbReference type="CDD" id="cd09271">
    <property type="entry name" value="RNase_H2-C"/>
    <property type="match status" value="1"/>
</dbReference>
<dbReference type="PRINTS" id="PR00707">
    <property type="entry name" value="UBCTHYDRLASE"/>
</dbReference>
<feature type="domain" description="UCH catalytic" evidence="10">
    <location>
        <begin position="815"/>
        <end position="1051"/>
    </location>
</feature>
<evidence type="ECO:0000259" key="10">
    <source>
        <dbReference type="PROSITE" id="PS52048"/>
    </source>
</evidence>
<dbReference type="Gene3D" id="3.40.532.10">
    <property type="entry name" value="Peptidase C12, ubiquitin carboxyl-terminal hydrolase"/>
    <property type="match status" value="1"/>
</dbReference>
<dbReference type="EC" id="3.4.19.12" evidence="4 9"/>
<dbReference type="Gene3D" id="3.30.2240.10">
    <property type="entry name" value="mRNA decapping enzyme DcpS N-terminal domain"/>
    <property type="match status" value="1"/>
</dbReference>
<dbReference type="PANTHER" id="PTHR12978:SF0">
    <property type="entry name" value="M7GPPPX DIPHOSPHATASE"/>
    <property type="match status" value="1"/>
</dbReference>
<dbReference type="GO" id="GO:0000932">
    <property type="term" value="C:P-body"/>
    <property type="evidence" value="ECO:0007669"/>
    <property type="project" value="TreeGrafter"/>
</dbReference>
<dbReference type="GO" id="GO:0000340">
    <property type="term" value="F:RNA 7-methylguanosine cap binding"/>
    <property type="evidence" value="ECO:0007669"/>
    <property type="project" value="TreeGrafter"/>
</dbReference>
<dbReference type="GO" id="GO:0006511">
    <property type="term" value="P:ubiquitin-dependent protein catabolic process"/>
    <property type="evidence" value="ECO:0007669"/>
    <property type="project" value="UniProtKB-UniRule"/>
</dbReference>
<evidence type="ECO:0000313" key="11">
    <source>
        <dbReference type="EMBL" id="QKX59181.1"/>
    </source>
</evidence>
<dbReference type="FunFam" id="3.30.428.10:FF:000016">
    <property type="entry name" value="Scavenger mRNA decapping enzyme"/>
    <property type="match status" value="1"/>
</dbReference>
<evidence type="ECO:0000256" key="3">
    <source>
        <dbReference type="ARBA" id="ARBA00010208"/>
    </source>
</evidence>
<dbReference type="SUPFAM" id="SSF54001">
    <property type="entry name" value="Cysteine proteinases"/>
    <property type="match status" value="1"/>
</dbReference>
<evidence type="ECO:0000256" key="4">
    <source>
        <dbReference type="ARBA" id="ARBA00012759"/>
    </source>
</evidence>
<dbReference type="InterPro" id="IPR038765">
    <property type="entry name" value="Papain-like_cys_pep_sf"/>
</dbReference>
<dbReference type="OrthoDB" id="10264956at2759"/>
<dbReference type="InterPro" id="IPR057254">
    <property type="entry name" value="UCH_AS"/>
</dbReference>
<sequence>MLALQSSRKSADSAPSFTDCCTPNVLPCKVHHDGPVELSQRYWKPVNDDKDDNRTAYFRGRKLRGRRVQLPDGYQGVVAVPTDRVLPVANKAPEDQDTDAVADEPIKALEAQSTFDDFIVWDHETLAAADDTFVKGVEEWIKFAEVIHDTPEKQTENGRFPCPGASIFPEEKVQREIAVMRFLEHFTNIRIPHILHSGMTEESPCGLGPFIVMGYDALNIPGRSRDERPIMNPDISPERLELVYSQMADILLQLSSHSFSEIGCISKANEDDEFDDKWVVKHRPLTFNMTELVQLGGFPEKLLPQHTFTTASSYYESLAEMHMAHLSSQRNDAIESAEDCRQKYIARCLFRKITREYQLCGDDESGPFKLFCDDFRPGNVLANAQFQVTGALDWEFTYAAPTGFAYSPPYWLFLELPEYWADGLDDWIQNYEKLLPVFLRILKEREQAAIDRHVLKESDRLSEHMLKSWETGDFWLNYAARKSWAFDMIYWAKIDRRFFGDGDLEDRLQLLTQSEREEMDGFIQRKLKEKEEHQNDRRISLLGQIDGKQGILVAERAAFATESVEVLQAFHASLARVRNLGNNDIYKWYMASTTPSENGDGPPDLKLNLIWPCTAQHIKKYSAQLVRMVTETPQIYKDYIRPYMQQKREQGRLNWVFNILEGRTEQEDVILRDTEHGPKDGFLVLPDLNWDRKTIGSLHLLALVERRDIWSLRDLRKKHIPWLKYLRQRLLEATVKIYPDLEQDQLKLYVHYQPTYYHFHVHIVNVMLEAGTTQSVGKAFGLENIIGQLEAIAGNDEAGMADTSLSYFLGEESELWATVPTENNPEVMSHLVHQLGLPATFGFSDVYSIDEPDLLAFVPRPANALLLVFPVSKAYEATRVAEDTPLTEYNGSGPDEPVIWFKQTIRNACGLIGLLHAVSNGEVRKNVIPGSDLDNLLREAEALKPIERADLLYESKALESAHADAAKLGDTTAPDAEDNVDLHFVAFVKGSDGKLWELDGRRKGPLVRAELTADEDVLSDKALELGPRRFLRKEAEGGKGDLRFSLVSLGPVFD</sequence>
<dbReference type="Gene3D" id="3.30.200.40">
    <property type="entry name" value="Scavenger mRNA decapping enzyme, N-terminal domain"/>
    <property type="match status" value="1"/>
</dbReference>
<dbReference type="Proteomes" id="UP000509510">
    <property type="component" value="Chromosome III"/>
</dbReference>
<dbReference type="AlphaFoldDB" id="A0A7H8R0J8"/>
<dbReference type="Pfam" id="PF05652">
    <property type="entry name" value="DcpS"/>
    <property type="match status" value="1"/>
</dbReference>
<dbReference type="InterPro" id="IPR011145">
    <property type="entry name" value="Scavenger_mRNA_decap_enz_N"/>
</dbReference>
<accession>A0A7H8R0J8</accession>
<dbReference type="GO" id="GO:0000290">
    <property type="term" value="P:deadenylation-dependent decapping of nuclear-transcribed mRNA"/>
    <property type="evidence" value="ECO:0007669"/>
    <property type="project" value="InterPro"/>
</dbReference>
<dbReference type="SUPFAM" id="SSF54197">
    <property type="entry name" value="HIT-like"/>
    <property type="match status" value="1"/>
</dbReference>
<dbReference type="InterPro" id="IPR011009">
    <property type="entry name" value="Kinase-like_dom_sf"/>
</dbReference>
<dbReference type="InterPro" id="IPR036959">
    <property type="entry name" value="Peptidase_C12_UCH_sf"/>
</dbReference>
<feature type="active site" description="Nucleophile" evidence="9">
    <location>
        <position position="909"/>
    </location>
</feature>
<dbReference type="Pfam" id="PF08615">
    <property type="entry name" value="RNase_H2_suC"/>
    <property type="match status" value="1"/>
</dbReference>
<dbReference type="InterPro" id="IPR001578">
    <property type="entry name" value="Peptidase_C12_UCH"/>
</dbReference>
<evidence type="ECO:0000256" key="1">
    <source>
        <dbReference type="ARBA" id="ARBA00000707"/>
    </source>
</evidence>
<dbReference type="PROSITE" id="PS00140">
    <property type="entry name" value="UCH_1"/>
    <property type="match status" value="1"/>
</dbReference>
<dbReference type="GO" id="GO:0004843">
    <property type="term" value="F:cysteine-type deubiquitinase activity"/>
    <property type="evidence" value="ECO:0007669"/>
    <property type="project" value="UniProtKB-UniRule"/>
</dbReference>
<keyword evidence="5 9" id="KW-0645">Protease</keyword>
<dbReference type="InterPro" id="IPR013924">
    <property type="entry name" value="RNase_H2_suC"/>
</dbReference>
<organism evidence="11 12">
    <name type="scientific">Talaromyces rugulosus</name>
    <name type="common">Penicillium rugulosum</name>
    <dbReference type="NCBI Taxonomy" id="121627"/>
    <lineage>
        <taxon>Eukaryota</taxon>
        <taxon>Fungi</taxon>
        <taxon>Dikarya</taxon>
        <taxon>Ascomycota</taxon>
        <taxon>Pezizomycotina</taxon>
        <taxon>Eurotiomycetes</taxon>
        <taxon>Eurotiomycetidae</taxon>
        <taxon>Eurotiales</taxon>
        <taxon>Trichocomaceae</taxon>
        <taxon>Talaromyces</taxon>
        <taxon>Talaromyces sect. Islandici</taxon>
    </lineage>
</organism>
<evidence type="ECO:0000256" key="9">
    <source>
        <dbReference type="PROSITE-ProRule" id="PRU01393"/>
    </source>
</evidence>
<evidence type="ECO:0000256" key="7">
    <source>
        <dbReference type="ARBA" id="ARBA00022801"/>
    </source>
</evidence>
<evidence type="ECO:0000313" key="12">
    <source>
        <dbReference type="Proteomes" id="UP000509510"/>
    </source>
</evidence>
<dbReference type="Pfam" id="PF11969">
    <property type="entry name" value="DcpS_C"/>
    <property type="match status" value="1"/>
</dbReference>
<dbReference type="RefSeq" id="XP_035345359.1">
    <property type="nucleotide sequence ID" value="XM_035489466.1"/>
</dbReference>
<feature type="site" description="Important for enzyme activity" evidence="9">
    <location>
        <position position="999"/>
    </location>
</feature>
<comment type="catalytic activity">
    <reaction evidence="1 9">
        <text>Thiol-dependent hydrolysis of ester, thioester, amide, peptide and isopeptide bonds formed by the C-terminal Gly of ubiquitin (a 76-residue protein attached to proteins as an intracellular targeting signal).</text>
        <dbReference type="EC" id="3.4.19.12"/>
    </reaction>
</comment>
<dbReference type="SUPFAM" id="SSF56112">
    <property type="entry name" value="Protein kinase-like (PK-like)"/>
    <property type="match status" value="1"/>
</dbReference>
<dbReference type="GO" id="GO:0032299">
    <property type="term" value="C:ribonuclease H2 complex"/>
    <property type="evidence" value="ECO:0007669"/>
    <property type="project" value="InterPro"/>
</dbReference>
<evidence type="ECO:0000256" key="8">
    <source>
        <dbReference type="ARBA" id="ARBA00022807"/>
    </source>
</evidence>
<protein>
    <recommendedName>
        <fullName evidence="4 9">ubiquitinyl hydrolase 1</fullName>
        <ecNumber evidence="4 9">3.4.19.12</ecNumber>
    </recommendedName>
</protein>
<dbReference type="Gene3D" id="3.30.428.10">
    <property type="entry name" value="HIT-like"/>
    <property type="match status" value="1"/>
</dbReference>
<feature type="site" description="Transition state stabilizer" evidence="9">
    <location>
        <position position="903"/>
    </location>
</feature>
<dbReference type="GeneID" id="55993808"/>
<name>A0A7H8R0J8_TALRU</name>
<dbReference type="PROSITE" id="PS52048">
    <property type="entry name" value="UCH_DOMAIN"/>
    <property type="match status" value="1"/>
</dbReference>
<dbReference type="InterPro" id="IPR036265">
    <property type="entry name" value="HIT-like_sf"/>
</dbReference>
<keyword evidence="12" id="KW-1185">Reference proteome</keyword>
<dbReference type="Pfam" id="PF01088">
    <property type="entry name" value="Peptidase_C12"/>
    <property type="match status" value="1"/>
</dbReference>